<proteinExistence type="inferred from homology"/>
<sequence>MIKGYIYIMSNKNLSVLYIGATKDLKSRIDSHLNGTGAVFTKKYNANILLYFEEFDDYQDAFKREKQLKNWHKEWKWNLIKISNPQLKDLYLDL</sequence>
<keyword evidence="3" id="KW-0255">Endonuclease</keyword>
<evidence type="ECO:0000313" key="4">
    <source>
        <dbReference type="Proteomes" id="UP000199702"/>
    </source>
</evidence>
<evidence type="ECO:0000313" key="3">
    <source>
        <dbReference type="EMBL" id="SEJ26499.1"/>
    </source>
</evidence>
<dbReference type="Proteomes" id="UP000199702">
    <property type="component" value="Unassembled WGS sequence"/>
</dbReference>
<dbReference type="PANTHER" id="PTHR34477:SF5">
    <property type="entry name" value="BSL5627 PROTEIN"/>
    <property type="match status" value="1"/>
</dbReference>
<dbReference type="CDD" id="cd10448">
    <property type="entry name" value="GIY-YIG_unchar_3"/>
    <property type="match status" value="1"/>
</dbReference>
<evidence type="ECO:0000259" key="2">
    <source>
        <dbReference type="PROSITE" id="PS50164"/>
    </source>
</evidence>
<feature type="domain" description="GIY-YIG" evidence="2">
    <location>
        <begin position="2"/>
        <end position="79"/>
    </location>
</feature>
<gene>
    <name evidence="3" type="ORF">SAMN05660918_2797</name>
</gene>
<keyword evidence="3" id="KW-0540">Nuclease</keyword>
<keyword evidence="4" id="KW-1185">Reference proteome</keyword>
<comment type="similarity">
    <text evidence="1">Belongs to the UPF0213 family.</text>
</comment>
<evidence type="ECO:0000256" key="1">
    <source>
        <dbReference type="ARBA" id="ARBA00007435"/>
    </source>
</evidence>
<dbReference type="InterPro" id="IPR035901">
    <property type="entry name" value="GIY-YIG_endonuc_sf"/>
</dbReference>
<accession>A0A1H6XBH5</accession>
<dbReference type="EMBL" id="FNYA01000008">
    <property type="protein sequence ID" value="SEJ26499.1"/>
    <property type="molecule type" value="Genomic_DNA"/>
</dbReference>
<dbReference type="SUPFAM" id="SSF82771">
    <property type="entry name" value="GIY-YIG endonuclease"/>
    <property type="match status" value="1"/>
</dbReference>
<dbReference type="OrthoDB" id="9807770at2"/>
<dbReference type="Gene3D" id="3.40.1440.10">
    <property type="entry name" value="GIY-YIG endonuclease"/>
    <property type="match status" value="1"/>
</dbReference>
<protein>
    <submittedName>
        <fullName evidence="3">Putative endonuclease</fullName>
    </submittedName>
</protein>
<dbReference type="RefSeq" id="WP_091315109.1">
    <property type="nucleotide sequence ID" value="NZ_CBCSJU010000003.1"/>
</dbReference>
<dbReference type="GO" id="GO:0004519">
    <property type="term" value="F:endonuclease activity"/>
    <property type="evidence" value="ECO:0007669"/>
    <property type="project" value="UniProtKB-KW"/>
</dbReference>
<dbReference type="PANTHER" id="PTHR34477">
    <property type="entry name" value="UPF0213 PROTEIN YHBQ"/>
    <property type="match status" value="1"/>
</dbReference>
<dbReference type="AlphaFoldDB" id="A0A1H6XBH5"/>
<dbReference type="Pfam" id="PF01541">
    <property type="entry name" value="GIY-YIG"/>
    <property type="match status" value="1"/>
</dbReference>
<dbReference type="STRING" id="402734.SAMN05660918_2797"/>
<dbReference type="InterPro" id="IPR050190">
    <property type="entry name" value="UPF0213_domain"/>
</dbReference>
<dbReference type="SMART" id="SM00465">
    <property type="entry name" value="GIYc"/>
    <property type="match status" value="1"/>
</dbReference>
<dbReference type="PROSITE" id="PS50164">
    <property type="entry name" value="GIY_YIG"/>
    <property type="match status" value="1"/>
</dbReference>
<keyword evidence="3" id="KW-0378">Hydrolase</keyword>
<name>A0A1H6XBH5_9FLAO</name>
<organism evidence="3 4">
    <name type="scientific">Flavobacterium terrigena</name>
    <dbReference type="NCBI Taxonomy" id="402734"/>
    <lineage>
        <taxon>Bacteria</taxon>
        <taxon>Pseudomonadati</taxon>
        <taxon>Bacteroidota</taxon>
        <taxon>Flavobacteriia</taxon>
        <taxon>Flavobacteriales</taxon>
        <taxon>Flavobacteriaceae</taxon>
        <taxon>Flavobacterium</taxon>
    </lineage>
</organism>
<dbReference type="InterPro" id="IPR000305">
    <property type="entry name" value="GIY-YIG_endonuc"/>
</dbReference>
<reference evidence="4" key="1">
    <citation type="submission" date="2016-10" db="EMBL/GenBank/DDBJ databases">
        <authorList>
            <person name="Varghese N."/>
            <person name="Submissions S."/>
        </authorList>
    </citation>
    <scope>NUCLEOTIDE SEQUENCE [LARGE SCALE GENOMIC DNA]</scope>
    <source>
        <strain evidence="4">DSM 17934</strain>
    </source>
</reference>